<reference evidence="3 4" key="1">
    <citation type="journal article" date="2016" name="Nat. Commun.">
        <title>Thousands of microbial genomes shed light on interconnected biogeochemical processes in an aquifer system.</title>
        <authorList>
            <person name="Anantharaman K."/>
            <person name="Brown C.T."/>
            <person name="Hug L.A."/>
            <person name="Sharon I."/>
            <person name="Castelle C.J."/>
            <person name="Probst A.J."/>
            <person name="Thomas B.C."/>
            <person name="Singh A."/>
            <person name="Wilkins M.J."/>
            <person name="Karaoz U."/>
            <person name="Brodie E.L."/>
            <person name="Williams K.H."/>
            <person name="Hubbard S.S."/>
            <person name="Banfield J.F."/>
        </authorList>
    </citation>
    <scope>NUCLEOTIDE SEQUENCE [LARGE SCALE GENOMIC DNA]</scope>
</reference>
<sequence>MRVLVTGGAGFIGSHIVEHFHSTHEVLVLDNLRSGYRRNLEGLKHSFHEISVTDPEALPPLFEGVDMVFHLAALVSVPESMLQPAECVRINTQGTLNVLEAARRGGVKALVFASSAAVYGDNPVVPKVETMLPEPKSPYAVTKLDGEYYLRIFAGQWGLKAAALRFFNVFGPRQDPGSQYAAAVPIFIRRALRGEDLVIYGDGSQVRDFIYVKDVVAACLLAAEHGGEVRNVARGEHITILQLARLILELTGSNSKIVYAEPRPGDVHTSYADTARIRELGFTPSADLQGNLLATIRFFEEREK</sequence>
<dbReference type="SUPFAM" id="SSF51735">
    <property type="entry name" value="NAD(P)-binding Rossmann-fold domains"/>
    <property type="match status" value="1"/>
</dbReference>
<dbReference type="Pfam" id="PF01370">
    <property type="entry name" value="Epimerase"/>
    <property type="match status" value="1"/>
</dbReference>
<dbReference type="InterPro" id="IPR001509">
    <property type="entry name" value="Epimerase_deHydtase"/>
</dbReference>
<accession>A0A1F5YHC6</accession>
<organism evidence="3 4">
    <name type="scientific">Candidatus Glassbacteria bacterium GWA2_58_10</name>
    <dbReference type="NCBI Taxonomy" id="1817865"/>
    <lineage>
        <taxon>Bacteria</taxon>
        <taxon>Candidatus Glassiibacteriota</taxon>
    </lineage>
</organism>
<dbReference type="AlphaFoldDB" id="A0A1F5YHC6"/>
<gene>
    <name evidence="3" type="ORF">A2Z86_08450</name>
</gene>
<dbReference type="EMBL" id="MFIV01000017">
    <property type="protein sequence ID" value="OGF99585.1"/>
    <property type="molecule type" value="Genomic_DNA"/>
</dbReference>
<dbReference type="Proteomes" id="UP000176992">
    <property type="component" value="Unassembled WGS sequence"/>
</dbReference>
<evidence type="ECO:0000256" key="1">
    <source>
        <dbReference type="ARBA" id="ARBA00007637"/>
    </source>
</evidence>
<dbReference type="InterPro" id="IPR036291">
    <property type="entry name" value="NAD(P)-bd_dom_sf"/>
</dbReference>
<dbReference type="Gene3D" id="3.40.50.720">
    <property type="entry name" value="NAD(P)-binding Rossmann-like Domain"/>
    <property type="match status" value="1"/>
</dbReference>
<comment type="caution">
    <text evidence="3">The sequence shown here is derived from an EMBL/GenBank/DDBJ whole genome shotgun (WGS) entry which is preliminary data.</text>
</comment>
<comment type="similarity">
    <text evidence="1">Belongs to the NAD(P)-dependent epimerase/dehydratase family.</text>
</comment>
<proteinExistence type="inferred from homology"/>
<evidence type="ECO:0000313" key="3">
    <source>
        <dbReference type="EMBL" id="OGF99585.1"/>
    </source>
</evidence>
<protein>
    <submittedName>
        <fullName evidence="3">dTDP-glucose 4,6-dehydratase</fullName>
    </submittedName>
</protein>
<evidence type="ECO:0000259" key="2">
    <source>
        <dbReference type="Pfam" id="PF01370"/>
    </source>
</evidence>
<name>A0A1F5YHC6_9BACT</name>
<evidence type="ECO:0000313" key="4">
    <source>
        <dbReference type="Proteomes" id="UP000176992"/>
    </source>
</evidence>
<feature type="domain" description="NAD-dependent epimerase/dehydratase" evidence="2">
    <location>
        <begin position="3"/>
        <end position="231"/>
    </location>
</feature>
<dbReference type="PANTHER" id="PTHR43000">
    <property type="entry name" value="DTDP-D-GLUCOSE 4,6-DEHYDRATASE-RELATED"/>
    <property type="match status" value="1"/>
</dbReference>
<dbReference type="Gene3D" id="3.90.25.10">
    <property type="entry name" value="UDP-galactose 4-epimerase, domain 1"/>
    <property type="match status" value="1"/>
</dbReference>